<dbReference type="OrthoDB" id="5296182at2"/>
<protein>
    <recommendedName>
        <fullName evidence="4">DUF2782 domain-containing protein</fullName>
    </recommendedName>
</protein>
<evidence type="ECO:0000256" key="1">
    <source>
        <dbReference type="SAM" id="SignalP"/>
    </source>
</evidence>
<dbReference type="RefSeq" id="WP_092020800.1">
    <property type="nucleotide sequence ID" value="NZ_FOUE01000001.1"/>
</dbReference>
<dbReference type="InterPro" id="IPR021357">
    <property type="entry name" value="DUF2782"/>
</dbReference>
<name>A0A1I4MGN1_9GAMM</name>
<dbReference type="Gene3D" id="2.20.130.30">
    <property type="entry name" value="Protein of unknown function DUF2782"/>
    <property type="match status" value="1"/>
</dbReference>
<feature type="chain" id="PRO_5011618734" description="DUF2782 domain-containing protein" evidence="1">
    <location>
        <begin position="24"/>
        <end position="113"/>
    </location>
</feature>
<dbReference type="EMBL" id="FOUE01000001">
    <property type="protein sequence ID" value="SFM02196.1"/>
    <property type="molecule type" value="Genomic_DNA"/>
</dbReference>
<organism evidence="2 3">
    <name type="scientific">Marinobacter zhejiangensis</name>
    <dbReference type="NCBI Taxonomy" id="488535"/>
    <lineage>
        <taxon>Bacteria</taxon>
        <taxon>Pseudomonadati</taxon>
        <taxon>Pseudomonadota</taxon>
        <taxon>Gammaproteobacteria</taxon>
        <taxon>Pseudomonadales</taxon>
        <taxon>Marinobacteraceae</taxon>
        <taxon>Marinobacter</taxon>
    </lineage>
</organism>
<feature type="signal peptide" evidence="1">
    <location>
        <begin position="1"/>
        <end position="23"/>
    </location>
</feature>
<evidence type="ECO:0000313" key="2">
    <source>
        <dbReference type="EMBL" id="SFM02196.1"/>
    </source>
</evidence>
<proteinExistence type="predicted"/>
<keyword evidence="1" id="KW-0732">Signal</keyword>
<dbReference type="Proteomes" id="UP000198519">
    <property type="component" value="Unassembled WGS sequence"/>
</dbReference>
<dbReference type="Pfam" id="PF11191">
    <property type="entry name" value="DUF2782"/>
    <property type="match status" value="1"/>
</dbReference>
<keyword evidence="3" id="KW-1185">Reference proteome</keyword>
<accession>A0A1I4MGN1</accession>
<sequence length="113" mass="12782">MKTMRFPRLTAVTLAVFSMAVMAQDAELPTGVEAPAEPVVVPEYQPDLTEPQVIIRGDEDEVIYEYRVNGEIVEIKVVPSVGPAYYLVPADSGGWERTRESRTRIPSWVIFRW</sequence>
<evidence type="ECO:0000313" key="3">
    <source>
        <dbReference type="Proteomes" id="UP000198519"/>
    </source>
</evidence>
<dbReference type="AlphaFoldDB" id="A0A1I4MGN1"/>
<reference evidence="3" key="1">
    <citation type="submission" date="2016-10" db="EMBL/GenBank/DDBJ databases">
        <authorList>
            <person name="Varghese N."/>
            <person name="Submissions S."/>
        </authorList>
    </citation>
    <scope>NUCLEOTIDE SEQUENCE [LARGE SCALE GENOMIC DNA]</scope>
    <source>
        <strain evidence="3">CGMCC 1.7061</strain>
    </source>
</reference>
<dbReference type="STRING" id="488535.SAMN04487963_1063"/>
<gene>
    <name evidence="2" type="ORF">SAMN04487963_1063</name>
</gene>
<evidence type="ECO:0008006" key="4">
    <source>
        <dbReference type="Google" id="ProtNLM"/>
    </source>
</evidence>